<accession>A0A917IEV0</accession>
<proteinExistence type="predicted"/>
<dbReference type="AlphaFoldDB" id="A0A917IEV0"/>
<keyword evidence="3" id="KW-1185">Reference proteome</keyword>
<reference evidence="2" key="1">
    <citation type="journal article" date="2014" name="Int. J. Syst. Evol. Microbiol.">
        <title>Complete genome sequence of Corynebacterium casei LMG S-19264T (=DSM 44701T), isolated from a smear-ripened cheese.</title>
        <authorList>
            <consortium name="US DOE Joint Genome Institute (JGI-PGF)"/>
            <person name="Walter F."/>
            <person name="Albersmeier A."/>
            <person name="Kalinowski J."/>
            <person name="Ruckert C."/>
        </authorList>
    </citation>
    <scope>NUCLEOTIDE SEQUENCE</scope>
    <source>
        <strain evidence="2">CGMCC 1.15794</strain>
    </source>
</reference>
<sequence>MGERQMLPVQTKTTRNGCWPVMRSFCLGRRRRASPGRTGRPSGRAATPRPQAGGTGGSCPEGADPARRRRAVAHAGDMGADADIVAAAAQAHALLVRAREEVAAALTALDALLPDLEWRASAAERFHLRAGELRAEAVRLDVRLASAARGVAGQSAYALFPVDGSG</sequence>
<evidence type="ECO:0000313" key="3">
    <source>
        <dbReference type="Proteomes" id="UP000657592"/>
    </source>
</evidence>
<feature type="region of interest" description="Disordered" evidence="1">
    <location>
        <begin position="29"/>
        <end position="69"/>
    </location>
</feature>
<dbReference type="EMBL" id="BMJY01000005">
    <property type="protein sequence ID" value="GGH42815.1"/>
    <property type="molecule type" value="Genomic_DNA"/>
</dbReference>
<gene>
    <name evidence="2" type="ORF">GCM10010921_16270</name>
</gene>
<protein>
    <submittedName>
        <fullName evidence="2">Uncharacterized protein</fullName>
    </submittedName>
</protein>
<evidence type="ECO:0000256" key="1">
    <source>
        <dbReference type="SAM" id="MobiDB-lite"/>
    </source>
</evidence>
<dbReference type="Proteomes" id="UP000657592">
    <property type="component" value="Unassembled WGS sequence"/>
</dbReference>
<reference evidence="2" key="2">
    <citation type="submission" date="2020-09" db="EMBL/GenBank/DDBJ databases">
        <authorList>
            <person name="Sun Q."/>
            <person name="Zhou Y."/>
        </authorList>
    </citation>
    <scope>NUCLEOTIDE SEQUENCE</scope>
    <source>
        <strain evidence="2">CGMCC 1.15794</strain>
    </source>
</reference>
<organism evidence="2 3">
    <name type="scientific">Microbacterium album</name>
    <dbReference type="NCBI Taxonomy" id="2053191"/>
    <lineage>
        <taxon>Bacteria</taxon>
        <taxon>Bacillati</taxon>
        <taxon>Actinomycetota</taxon>
        <taxon>Actinomycetes</taxon>
        <taxon>Micrococcales</taxon>
        <taxon>Microbacteriaceae</taxon>
        <taxon>Microbacterium</taxon>
    </lineage>
</organism>
<evidence type="ECO:0000313" key="2">
    <source>
        <dbReference type="EMBL" id="GGH42815.1"/>
    </source>
</evidence>
<comment type="caution">
    <text evidence="2">The sequence shown here is derived from an EMBL/GenBank/DDBJ whole genome shotgun (WGS) entry which is preliminary data.</text>
</comment>
<name>A0A917IEV0_9MICO</name>
<feature type="compositionally biased region" description="Low complexity" evidence="1">
    <location>
        <begin position="35"/>
        <end position="47"/>
    </location>
</feature>